<feature type="region of interest" description="Disordered" evidence="1">
    <location>
        <begin position="279"/>
        <end position="446"/>
    </location>
</feature>
<feature type="compositionally biased region" description="Low complexity" evidence="1">
    <location>
        <begin position="408"/>
        <end position="425"/>
    </location>
</feature>
<evidence type="ECO:0000313" key="4">
    <source>
        <dbReference type="EMBL" id="KAK2590455.1"/>
    </source>
</evidence>
<reference evidence="4" key="1">
    <citation type="submission" date="2023-06" db="EMBL/GenBank/DDBJ databases">
        <title>Conoideocrella luteorostrata (Hypocreales: Clavicipitaceae), a potential biocontrol fungus for elongate hemlock scale in United States Christmas tree production areas.</title>
        <authorList>
            <person name="Barrett H."/>
            <person name="Lovett B."/>
            <person name="Macias A.M."/>
            <person name="Stajich J.E."/>
            <person name="Kasson M.T."/>
        </authorList>
    </citation>
    <scope>NUCLEOTIDE SEQUENCE</scope>
    <source>
        <strain evidence="4">ARSEF 14590</strain>
    </source>
</reference>
<dbReference type="AlphaFoldDB" id="A0AAJ0CCL3"/>
<keyword evidence="5" id="KW-1185">Reference proteome</keyword>
<dbReference type="EMBL" id="JASWJB010000436">
    <property type="protein sequence ID" value="KAK2590455.1"/>
    <property type="molecule type" value="Genomic_DNA"/>
</dbReference>
<evidence type="ECO:0000256" key="3">
    <source>
        <dbReference type="SAM" id="SignalP"/>
    </source>
</evidence>
<keyword evidence="2" id="KW-0472">Membrane</keyword>
<keyword evidence="2" id="KW-0812">Transmembrane</keyword>
<organism evidence="4 5">
    <name type="scientific">Conoideocrella luteorostrata</name>
    <dbReference type="NCBI Taxonomy" id="1105319"/>
    <lineage>
        <taxon>Eukaryota</taxon>
        <taxon>Fungi</taxon>
        <taxon>Dikarya</taxon>
        <taxon>Ascomycota</taxon>
        <taxon>Pezizomycotina</taxon>
        <taxon>Sordariomycetes</taxon>
        <taxon>Hypocreomycetidae</taxon>
        <taxon>Hypocreales</taxon>
        <taxon>Clavicipitaceae</taxon>
        <taxon>Conoideocrella</taxon>
    </lineage>
</organism>
<keyword evidence="3" id="KW-0732">Signal</keyword>
<gene>
    <name evidence="4" type="ORF">QQS21_011856</name>
</gene>
<sequence length="446" mass="47124">MKTTSVLAAAAAAALSTGVEGRNLVPNQPRATASVVLPDDGVSPKPTPPPGWNDFHFGLVKRATTSQKPLTMLVAPDNTCGWISATVAIPYTCGRGATCGLVLAQSSFSGLVMCYNTAGYNFRFGCIDYSSYYSSSACDHLCAENTQILKCTSSGMPYCNTIAFPGSITDYWCNSVSYSTAQLAQTTWRGQTSRRVYSSLVQTSSTSFDLSSVPTTVSIGAPTATSAETSPTTSQTSDNGGESKTPVGAIVGGVVGGVAAIGLGLLALFFFLRRKKNRTEEGKMQTPQSNQSPMPPNASPGMPMTQAYYDPKFGGSPPLQQQQGYPPQGYPPQQQQYQQNTPPPHGGYYPQQSLDPHSPTTSQMTDPRLSHMTTSPTPTWTNAYGTPPPPGHQQPVAAAGLSPPMPGQPQGQFPGQTQPQHPPGGVVHEAPTQTGDNHRGQMHELS</sequence>
<feature type="transmembrane region" description="Helical" evidence="2">
    <location>
        <begin position="247"/>
        <end position="272"/>
    </location>
</feature>
<feature type="signal peptide" evidence="3">
    <location>
        <begin position="1"/>
        <end position="21"/>
    </location>
</feature>
<proteinExistence type="predicted"/>
<feature type="compositionally biased region" description="Low complexity" evidence="1">
    <location>
        <begin position="314"/>
        <end position="340"/>
    </location>
</feature>
<evidence type="ECO:0000256" key="1">
    <source>
        <dbReference type="SAM" id="MobiDB-lite"/>
    </source>
</evidence>
<keyword evidence="2" id="KW-1133">Transmembrane helix</keyword>
<feature type="compositionally biased region" description="Basic and acidic residues" evidence="1">
    <location>
        <begin position="436"/>
        <end position="446"/>
    </location>
</feature>
<comment type="caution">
    <text evidence="4">The sequence shown here is derived from an EMBL/GenBank/DDBJ whole genome shotgun (WGS) entry which is preliminary data.</text>
</comment>
<evidence type="ECO:0000313" key="5">
    <source>
        <dbReference type="Proteomes" id="UP001251528"/>
    </source>
</evidence>
<protein>
    <submittedName>
        <fullName evidence="4">Uncharacterized protein</fullName>
    </submittedName>
</protein>
<feature type="compositionally biased region" description="Polar residues" evidence="1">
    <location>
        <begin position="350"/>
        <end position="384"/>
    </location>
</feature>
<accession>A0AAJ0CCL3</accession>
<feature type="chain" id="PRO_5042533887" evidence="3">
    <location>
        <begin position="22"/>
        <end position="446"/>
    </location>
</feature>
<dbReference type="Proteomes" id="UP001251528">
    <property type="component" value="Unassembled WGS sequence"/>
</dbReference>
<evidence type="ECO:0000256" key="2">
    <source>
        <dbReference type="SAM" id="Phobius"/>
    </source>
</evidence>
<feature type="compositionally biased region" description="Low complexity" evidence="1">
    <location>
        <begin position="221"/>
        <end position="237"/>
    </location>
</feature>
<feature type="region of interest" description="Disordered" evidence="1">
    <location>
        <begin position="221"/>
        <end position="244"/>
    </location>
</feature>
<name>A0AAJ0CCL3_9HYPO</name>